<keyword evidence="1" id="KW-0732">Signal</keyword>
<name>G9MKK8_HYPVG</name>
<organism evidence="2 3">
    <name type="scientific">Hypocrea virens (strain Gv29-8 / FGSC 10586)</name>
    <name type="common">Gliocladium virens</name>
    <name type="synonym">Trichoderma virens</name>
    <dbReference type="NCBI Taxonomy" id="413071"/>
    <lineage>
        <taxon>Eukaryota</taxon>
        <taxon>Fungi</taxon>
        <taxon>Dikarya</taxon>
        <taxon>Ascomycota</taxon>
        <taxon>Pezizomycotina</taxon>
        <taxon>Sordariomycetes</taxon>
        <taxon>Hypocreomycetidae</taxon>
        <taxon>Hypocreales</taxon>
        <taxon>Hypocreaceae</taxon>
        <taxon>Trichoderma</taxon>
    </lineage>
</organism>
<keyword evidence="3" id="KW-1185">Reference proteome</keyword>
<gene>
    <name evidence="2" type="ORF">TRIVIDRAFT_215664</name>
</gene>
<sequence>MAGLVVARPITTLLLCTPARCARPTRAIERQACLSQSTRLRRGRDRLHHTFFSSAATQPQCNAFWDPLGPLC</sequence>
<dbReference type="GeneID" id="25790978"/>
<dbReference type="AlphaFoldDB" id="G9MKK8"/>
<comment type="caution">
    <text evidence="2">The sequence shown here is derived from an EMBL/GenBank/DDBJ whole genome shotgun (WGS) entry which is preliminary data.</text>
</comment>
<proteinExistence type="predicted"/>
<dbReference type="VEuPathDB" id="FungiDB:TRIVIDRAFT_215664"/>
<evidence type="ECO:0008006" key="4">
    <source>
        <dbReference type="Google" id="ProtNLM"/>
    </source>
</evidence>
<evidence type="ECO:0000313" key="3">
    <source>
        <dbReference type="Proteomes" id="UP000007115"/>
    </source>
</evidence>
<evidence type="ECO:0000313" key="2">
    <source>
        <dbReference type="EMBL" id="EHK24756.1"/>
    </source>
</evidence>
<dbReference type="HOGENOM" id="CLU_2722563_0_0_1"/>
<dbReference type="EMBL" id="ABDF02000004">
    <property type="protein sequence ID" value="EHK24756.1"/>
    <property type="molecule type" value="Genomic_DNA"/>
</dbReference>
<feature type="chain" id="PRO_5003523587" description="Secreted protein" evidence="1">
    <location>
        <begin position="22"/>
        <end position="72"/>
    </location>
</feature>
<dbReference type="RefSeq" id="XP_013958957.1">
    <property type="nucleotide sequence ID" value="XM_014103482.1"/>
</dbReference>
<dbReference type="InParanoid" id="G9MKK8"/>
<reference evidence="2 3" key="1">
    <citation type="journal article" date="2011" name="Genome Biol.">
        <title>Comparative genome sequence analysis underscores mycoparasitism as the ancestral life style of Trichoderma.</title>
        <authorList>
            <person name="Kubicek C.P."/>
            <person name="Herrera-Estrella A."/>
            <person name="Seidl-Seiboth V."/>
            <person name="Martinez D.A."/>
            <person name="Druzhinina I.S."/>
            <person name="Thon M."/>
            <person name="Zeilinger S."/>
            <person name="Casas-Flores S."/>
            <person name="Horwitz B.A."/>
            <person name="Mukherjee P.K."/>
            <person name="Mukherjee M."/>
            <person name="Kredics L."/>
            <person name="Alcaraz L.D."/>
            <person name="Aerts A."/>
            <person name="Antal Z."/>
            <person name="Atanasova L."/>
            <person name="Cervantes-Badillo M.G."/>
            <person name="Challacombe J."/>
            <person name="Chertkov O."/>
            <person name="McCluskey K."/>
            <person name="Coulpier F."/>
            <person name="Deshpande N."/>
            <person name="von Doehren H."/>
            <person name="Ebbole D.J."/>
            <person name="Esquivel-Naranjo E.U."/>
            <person name="Fekete E."/>
            <person name="Flipphi M."/>
            <person name="Glaser F."/>
            <person name="Gomez-Rodriguez E.Y."/>
            <person name="Gruber S."/>
            <person name="Han C."/>
            <person name="Henrissat B."/>
            <person name="Hermosa R."/>
            <person name="Hernandez-Onate M."/>
            <person name="Karaffa L."/>
            <person name="Kosti I."/>
            <person name="Le Crom S."/>
            <person name="Lindquist E."/>
            <person name="Lucas S."/>
            <person name="Luebeck M."/>
            <person name="Luebeck P.S."/>
            <person name="Margeot A."/>
            <person name="Metz B."/>
            <person name="Misra M."/>
            <person name="Nevalainen H."/>
            <person name="Omann M."/>
            <person name="Packer N."/>
            <person name="Perrone G."/>
            <person name="Uresti-Rivera E.E."/>
            <person name="Salamov A."/>
            <person name="Schmoll M."/>
            <person name="Seiboth B."/>
            <person name="Shapiro H."/>
            <person name="Sukno S."/>
            <person name="Tamayo-Ramos J.A."/>
            <person name="Tisch D."/>
            <person name="Wiest A."/>
            <person name="Wilkinson H.H."/>
            <person name="Zhang M."/>
            <person name="Coutinho P.M."/>
            <person name="Kenerley C.M."/>
            <person name="Monte E."/>
            <person name="Baker S.E."/>
            <person name="Grigoriev I.V."/>
        </authorList>
    </citation>
    <scope>NUCLEOTIDE SEQUENCE [LARGE SCALE GENOMIC DNA]</scope>
    <source>
        <strain evidence="3">Gv29-8 / FGSC 10586</strain>
    </source>
</reference>
<feature type="signal peptide" evidence="1">
    <location>
        <begin position="1"/>
        <end position="21"/>
    </location>
</feature>
<dbReference type="Proteomes" id="UP000007115">
    <property type="component" value="Unassembled WGS sequence"/>
</dbReference>
<accession>G9MKK8</accession>
<protein>
    <recommendedName>
        <fullName evidence="4">Secreted protein</fullName>
    </recommendedName>
</protein>
<evidence type="ECO:0000256" key="1">
    <source>
        <dbReference type="SAM" id="SignalP"/>
    </source>
</evidence>